<sequence length="127" mass="13693">MSGWNWIPDNTLAVCHTDLLKYGGTSGLIDHAKLDSAMTRATNLAAYGEPDLAELAAAYGYGVARNHPLPDGNKRAALVAIDIFLQLNGQELIADEAEVVRVIQALAAGNLEEPELADWIRAHMQNV</sequence>
<keyword evidence="3" id="KW-1185">Reference proteome</keyword>
<dbReference type="OrthoDB" id="9802752at2"/>
<organism evidence="2 3">
    <name type="scientific">Thiohalobacter thiocyanaticus</name>
    <dbReference type="NCBI Taxonomy" id="585455"/>
    <lineage>
        <taxon>Bacteria</taxon>
        <taxon>Pseudomonadati</taxon>
        <taxon>Pseudomonadota</taxon>
        <taxon>Gammaproteobacteria</taxon>
        <taxon>Thiohalobacterales</taxon>
        <taxon>Thiohalobacteraceae</taxon>
        <taxon>Thiohalobacter</taxon>
    </lineage>
</organism>
<name>A0A1Z4VQL7_9GAMM</name>
<dbReference type="PANTHER" id="PTHR39426:SF1">
    <property type="entry name" value="HOMOLOGY TO DEATH-ON-CURING PROTEIN OF PHAGE P1"/>
    <property type="match status" value="1"/>
</dbReference>
<protein>
    <submittedName>
        <fullName evidence="2">Prophage maintenance system killer protein</fullName>
    </submittedName>
</protein>
<dbReference type="SUPFAM" id="SSF140931">
    <property type="entry name" value="Fic-like"/>
    <property type="match status" value="1"/>
</dbReference>
<evidence type="ECO:0000313" key="2">
    <source>
        <dbReference type="EMBL" id="BAZ93773.1"/>
    </source>
</evidence>
<evidence type="ECO:0000259" key="1">
    <source>
        <dbReference type="PROSITE" id="PS51459"/>
    </source>
</evidence>
<dbReference type="InterPro" id="IPR006440">
    <property type="entry name" value="Doc"/>
</dbReference>
<reference evidence="2 3" key="1">
    <citation type="submission" date="2017-05" db="EMBL/GenBank/DDBJ databases">
        <title>Thiocyanate degradation by Thiohalobacter thiocyanaticus FOKN1.</title>
        <authorList>
            <person name="Oshiki M."/>
            <person name="Fukushima T."/>
            <person name="Kawano S."/>
            <person name="Nakagawa J."/>
        </authorList>
    </citation>
    <scope>NUCLEOTIDE SEQUENCE [LARGE SCALE GENOMIC DNA]</scope>
    <source>
        <strain evidence="2 3">FOKN1</strain>
    </source>
</reference>
<dbReference type="InterPro" id="IPR053737">
    <property type="entry name" value="Type_II_TA_Toxin"/>
</dbReference>
<dbReference type="Pfam" id="PF02661">
    <property type="entry name" value="Fic"/>
    <property type="match status" value="1"/>
</dbReference>
<dbReference type="InterPro" id="IPR003812">
    <property type="entry name" value="Fido"/>
</dbReference>
<dbReference type="Proteomes" id="UP000218765">
    <property type="component" value="Chromosome"/>
</dbReference>
<dbReference type="KEGG" id="ttc:FOKN1_1375"/>
<dbReference type="NCBIfam" id="TIGR01550">
    <property type="entry name" value="DOC_P1"/>
    <property type="match status" value="1"/>
</dbReference>
<gene>
    <name evidence="2" type="ORF">FOKN1_1375</name>
</gene>
<dbReference type="PIRSF" id="PIRSF018297">
    <property type="entry name" value="Doc"/>
    <property type="match status" value="1"/>
</dbReference>
<proteinExistence type="predicted"/>
<dbReference type="PANTHER" id="PTHR39426">
    <property type="entry name" value="HOMOLOGY TO DEATH-ON-CURING PROTEIN OF PHAGE P1"/>
    <property type="match status" value="1"/>
</dbReference>
<dbReference type="RefSeq" id="WP_096365934.1">
    <property type="nucleotide sequence ID" value="NZ_AP018052.1"/>
</dbReference>
<evidence type="ECO:0000313" key="3">
    <source>
        <dbReference type="Proteomes" id="UP000218765"/>
    </source>
</evidence>
<dbReference type="EMBL" id="AP018052">
    <property type="protein sequence ID" value="BAZ93773.1"/>
    <property type="molecule type" value="Genomic_DNA"/>
</dbReference>
<dbReference type="AlphaFoldDB" id="A0A1Z4VQL7"/>
<dbReference type="PROSITE" id="PS51459">
    <property type="entry name" value="FIDO"/>
    <property type="match status" value="1"/>
</dbReference>
<accession>A0A1Z4VQL7</accession>
<feature type="domain" description="Fido" evidence="1">
    <location>
        <begin position="7"/>
        <end position="122"/>
    </location>
</feature>
<dbReference type="InterPro" id="IPR036597">
    <property type="entry name" value="Fido-like_dom_sf"/>
</dbReference>
<dbReference type="Gene3D" id="1.20.120.1870">
    <property type="entry name" value="Fic/DOC protein, Fido domain"/>
    <property type="match status" value="1"/>
</dbReference>
<dbReference type="GO" id="GO:0016301">
    <property type="term" value="F:kinase activity"/>
    <property type="evidence" value="ECO:0007669"/>
    <property type="project" value="InterPro"/>
</dbReference>